<feature type="transmembrane region" description="Helical" evidence="2">
    <location>
        <begin position="89"/>
        <end position="113"/>
    </location>
</feature>
<accession>A0A926QK32</accession>
<evidence type="ECO:0000256" key="1">
    <source>
        <dbReference type="ARBA" id="ARBA00005801"/>
    </source>
</evidence>
<comment type="caution">
    <text evidence="4">The sequence shown here is derived from an EMBL/GenBank/DDBJ whole genome shotgun (WGS) entry which is preliminary data.</text>
</comment>
<sequence>MVLDGILILILAACVVTDLKSRKIYNLVTFPGILLAFILHGLIDGIGGFGDAALGFAVGGGILLIPYLLGGMGAGDVKLLALVGAFKGMTFVLLTSVYMALIGGVIALVLLLLRKRVREMLKRILFSMLLLRYGVKISPAPDNDTVTSTYPYGVAIAGGSVLSLWLKGWGIV</sequence>
<proteinExistence type="inferred from homology"/>
<feature type="domain" description="Prepilin type IV endopeptidase peptidase" evidence="3">
    <location>
        <begin position="6"/>
        <end position="108"/>
    </location>
</feature>
<keyword evidence="2" id="KW-0472">Membrane</keyword>
<keyword evidence="2" id="KW-1133">Transmembrane helix</keyword>
<evidence type="ECO:0000256" key="2">
    <source>
        <dbReference type="SAM" id="Phobius"/>
    </source>
</evidence>
<dbReference type="Gene3D" id="1.20.120.1220">
    <property type="match status" value="1"/>
</dbReference>
<organism evidence="4 5">
    <name type="scientific">Paenibacillus sedimenti</name>
    <dbReference type="NCBI Taxonomy" id="2770274"/>
    <lineage>
        <taxon>Bacteria</taxon>
        <taxon>Bacillati</taxon>
        <taxon>Bacillota</taxon>
        <taxon>Bacilli</taxon>
        <taxon>Bacillales</taxon>
        <taxon>Paenibacillaceae</taxon>
        <taxon>Paenibacillus</taxon>
    </lineage>
</organism>
<keyword evidence="2" id="KW-0812">Transmembrane</keyword>
<dbReference type="InterPro" id="IPR000045">
    <property type="entry name" value="Prepilin_IV_endopep_pep"/>
</dbReference>
<dbReference type="GO" id="GO:0006465">
    <property type="term" value="P:signal peptide processing"/>
    <property type="evidence" value="ECO:0007669"/>
    <property type="project" value="TreeGrafter"/>
</dbReference>
<dbReference type="Proteomes" id="UP000650466">
    <property type="component" value="Unassembled WGS sequence"/>
</dbReference>
<reference evidence="4" key="1">
    <citation type="submission" date="2020-09" db="EMBL/GenBank/DDBJ databases">
        <title>Draft Genome Sequence of Paenibacillus sp. WST5.</title>
        <authorList>
            <person name="Bao Z."/>
        </authorList>
    </citation>
    <scope>NUCLEOTIDE SEQUENCE</scope>
    <source>
        <strain evidence="4">WST5</strain>
    </source>
</reference>
<dbReference type="AlphaFoldDB" id="A0A926QK32"/>
<gene>
    <name evidence="4" type="ORF">ICC18_19855</name>
</gene>
<evidence type="ECO:0000313" key="5">
    <source>
        <dbReference type="Proteomes" id="UP000650466"/>
    </source>
</evidence>
<protein>
    <submittedName>
        <fullName evidence="4">Prepilin peptidase</fullName>
    </submittedName>
</protein>
<dbReference type="GO" id="GO:0004190">
    <property type="term" value="F:aspartic-type endopeptidase activity"/>
    <property type="evidence" value="ECO:0007669"/>
    <property type="project" value="InterPro"/>
</dbReference>
<dbReference type="InterPro" id="IPR050882">
    <property type="entry name" value="Prepilin_peptidase/N-MTase"/>
</dbReference>
<dbReference type="PANTHER" id="PTHR30487">
    <property type="entry name" value="TYPE 4 PREPILIN-LIKE PROTEINS LEADER PEPTIDE-PROCESSING ENZYME"/>
    <property type="match status" value="1"/>
</dbReference>
<comment type="similarity">
    <text evidence="1">Belongs to the peptidase A24 family.</text>
</comment>
<evidence type="ECO:0000259" key="3">
    <source>
        <dbReference type="Pfam" id="PF01478"/>
    </source>
</evidence>
<dbReference type="EMBL" id="JACVVD010000007">
    <property type="protein sequence ID" value="MBD0382376.1"/>
    <property type="molecule type" value="Genomic_DNA"/>
</dbReference>
<dbReference type="PANTHER" id="PTHR30487:SF0">
    <property type="entry name" value="PREPILIN LEADER PEPTIDASE_N-METHYLTRANSFERASE-RELATED"/>
    <property type="match status" value="1"/>
</dbReference>
<evidence type="ECO:0000313" key="4">
    <source>
        <dbReference type="EMBL" id="MBD0382376.1"/>
    </source>
</evidence>
<feature type="transmembrane region" description="Helical" evidence="2">
    <location>
        <begin position="24"/>
        <end position="42"/>
    </location>
</feature>
<name>A0A926QK32_9BACL</name>
<dbReference type="GO" id="GO:0005886">
    <property type="term" value="C:plasma membrane"/>
    <property type="evidence" value="ECO:0007669"/>
    <property type="project" value="TreeGrafter"/>
</dbReference>
<keyword evidence="5" id="KW-1185">Reference proteome</keyword>
<feature type="transmembrane region" description="Helical" evidence="2">
    <location>
        <begin position="49"/>
        <end position="69"/>
    </location>
</feature>
<dbReference type="Pfam" id="PF01478">
    <property type="entry name" value="Peptidase_A24"/>
    <property type="match status" value="1"/>
</dbReference>